<dbReference type="Pfam" id="PF23276">
    <property type="entry name" value="TPR_24"/>
    <property type="match status" value="1"/>
</dbReference>
<evidence type="ECO:0000313" key="8">
    <source>
        <dbReference type="Proteomes" id="UP000053477"/>
    </source>
</evidence>
<dbReference type="PROSITE" id="PS51375">
    <property type="entry name" value="PPR"/>
    <property type="match status" value="5"/>
</dbReference>
<dbReference type="InParanoid" id="A0A0H2RK38"/>
<evidence type="ECO:0000256" key="2">
    <source>
        <dbReference type="ARBA" id="ARBA00022737"/>
    </source>
</evidence>
<evidence type="ECO:0000256" key="5">
    <source>
        <dbReference type="PROSITE-ProRule" id="PRU00708"/>
    </source>
</evidence>
<feature type="repeat" description="PPR" evidence="5">
    <location>
        <begin position="361"/>
        <end position="395"/>
    </location>
</feature>
<evidence type="ECO:0000256" key="3">
    <source>
        <dbReference type="ARBA" id="ARBA00044493"/>
    </source>
</evidence>
<dbReference type="Pfam" id="PF13041">
    <property type="entry name" value="PPR_2"/>
    <property type="match status" value="1"/>
</dbReference>
<proteinExistence type="inferred from homology"/>
<feature type="repeat" description="PPR" evidence="5">
    <location>
        <begin position="255"/>
        <end position="289"/>
    </location>
</feature>
<accession>A0A0H2RK38</accession>
<dbReference type="OrthoDB" id="185373at2759"/>
<name>A0A0H2RK38_9AGAM</name>
<dbReference type="PANTHER" id="PTHR47447:SF23">
    <property type="entry name" value="PENTACOTRIPEPTIDE-REPEAT REGION OF PRORP DOMAIN-CONTAINING PROTEIN"/>
    <property type="match status" value="1"/>
</dbReference>
<dbReference type="Gene3D" id="1.25.40.10">
    <property type="entry name" value="Tetratricopeptide repeat domain"/>
    <property type="match status" value="4"/>
</dbReference>
<keyword evidence="8" id="KW-1185">Reference proteome</keyword>
<evidence type="ECO:0000313" key="7">
    <source>
        <dbReference type="EMBL" id="KLO12254.1"/>
    </source>
</evidence>
<feature type="repeat" description="PPR" evidence="5">
    <location>
        <begin position="113"/>
        <end position="147"/>
    </location>
</feature>
<keyword evidence="2" id="KW-0677">Repeat</keyword>
<comment type="subunit">
    <text evidence="4">Binds to mitochondrial small subunit 15S rRNA.</text>
</comment>
<evidence type="ECO:0000259" key="6">
    <source>
        <dbReference type="Pfam" id="PF23276"/>
    </source>
</evidence>
<comment type="function">
    <text evidence="3">Regulates mitochondrial small subunit maturation by controlling 15S rRNA 5'-end processing. Localizes to the 5' precursor of the 15S rRNA in a position that is subsequently occupied by mS47 in the mature yeast mtSSU. Uses structure and sequence-specific RNA recognition, binding to a single-stranded region of the precursor and specifically recognizing bases -6 to -1. The exchange of Ccm1 for mS47 is coupled to the irreversible removal of precursor rRNA that is accompanied by conformational changes of the mitoribosomal proteins uS5m and mS26. These conformational changes signal completion of 5'-end rRNA processing through protection of the mature 5'-end of the 15S rRNA and stabilization of mS47. The removal of the 5' precursor together with the dissociation of Ccm1 may be catalyzed by the 5'-3' exoribonuclease Pet127. Involved in the specific removal of group I introns in mitochondrial encoded transcripts.</text>
</comment>
<organism evidence="7 8">
    <name type="scientific">Schizopora paradoxa</name>
    <dbReference type="NCBI Taxonomy" id="27342"/>
    <lineage>
        <taxon>Eukaryota</taxon>
        <taxon>Fungi</taxon>
        <taxon>Dikarya</taxon>
        <taxon>Basidiomycota</taxon>
        <taxon>Agaricomycotina</taxon>
        <taxon>Agaricomycetes</taxon>
        <taxon>Hymenochaetales</taxon>
        <taxon>Schizoporaceae</taxon>
        <taxon>Schizopora</taxon>
    </lineage>
</organism>
<gene>
    <name evidence="7" type="ORF">SCHPADRAFT_854109</name>
</gene>
<dbReference type="EMBL" id="KQ085981">
    <property type="protein sequence ID" value="KLO12254.1"/>
    <property type="molecule type" value="Genomic_DNA"/>
</dbReference>
<evidence type="ECO:0000256" key="4">
    <source>
        <dbReference type="ARBA" id="ARBA00044511"/>
    </source>
</evidence>
<dbReference type="AlphaFoldDB" id="A0A0H2RK38"/>
<feature type="repeat" description="PPR" evidence="5">
    <location>
        <begin position="396"/>
        <end position="430"/>
    </location>
</feature>
<feature type="repeat" description="PPR" evidence="5">
    <location>
        <begin position="43"/>
        <end position="78"/>
    </location>
</feature>
<evidence type="ECO:0000256" key="1">
    <source>
        <dbReference type="ARBA" id="ARBA00006192"/>
    </source>
</evidence>
<dbReference type="PANTHER" id="PTHR47447">
    <property type="entry name" value="OS03G0856100 PROTEIN"/>
    <property type="match status" value="1"/>
</dbReference>
<dbReference type="Pfam" id="PF13812">
    <property type="entry name" value="PPR_3"/>
    <property type="match status" value="2"/>
</dbReference>
<feature type="domain" description="Pentatricopeptide repeat-containing protein-mitochondrial" evidence="6">
    <location>
        <begin position="221"/>
        <end position="352"/>
    </location>
</feature>
<dbReference type="InterPro" id="IPR011990">
    <property type="entry name" value="TPR-like_helical_dom_sf"/>
</dbReference>
<comment type="similarity">
    <text evidence="1">Belongs to the CCM1 family.</text>
</comment>
<dbReference type="InterPro" id="IPR057027">
    <property type="entry name" value="TPR_mt"/>
</dbReference>
<reference evidence="7 8" key="1">
    <citation type="submission" date="2015-04" db="EMBL/GenBank/DDBJ databases">
        <title>Complete genome sequence of Schizopora paradoxa KUC8140, a cosmopolitan wood degrader in East Asia.</title>
        <authorList>
            <consortium name="DOE Joint Genome Institute"/>
            <person name="Min B."/>
            <person name="Park H."/>
            <person name="Jang Y."/>
            <person name="Kim J.-J."/>
            <person name="Kim K.H."/>
            <person name="Pangilinan J."/>
            <person name="Lipzen A."/>
            <person name="Riley R."/>
            <person name="Grigoriev I.V."/>
            <person name="Spatafora J.W."/>
            <person name="Choi I.-G."/>
        </authorList>
    </citation>
    <scope>NUCLEOTIDE SEQUENCE [LARGE SCALE GENOMIC DNA]</scope>
    <source>
        <strain evidence="7 8">KUC8140</strain>
    </source>
</reference>
<dbReference type="Proteomes" id="UP000053477">
    <property type="component" value="Unassembled WGS sequence"/>
</dbReference>
<dbReference type="STRING" id="27342.A0A0H2RK38"/>
<dbReference type="InterPro" id="IPR002885">
    <property type="entry name" value="PPR_rpt"/>
</dbReference>
<sequence>MVFYHGDPVTRYNMKLQHYSEKLVPHEALKVCAEMKAKGVRPNQTTYTWLISALASNAALYQECWAAFLDMKAMGFTPDILIFNQLLRSVRTLTSGESLKVIQEMQRHGVQPDSRTHDLLIQRYAEGENIEVALRRLTEMEDAGFSPSLKTAEVLVSKIAETGFPRLALDLATAFEHESVRRLSSETWVALLASSAQNSYPDGMVPCWNKVVKDLSVVPDEGLCIDVLHASATHGLPVLASEVLKQLEKLKIPLREHHILPLLDAFANNGDIKEAFRVLDLMRTSGSAPTIDTAQSIFKAIQRDPDAIDSAFTKLQEVKDEGHAVDATGVNVIIQAAGFLNDLQRAVGTYKAMSSLDVKPDVTTFNLLLAACVSAQHRELGDRMFAEMGDAHLKPNVDTYKQLVALHLTQPEYEDAFFYLEEMKSAGLKPPYSIYDNIVRKCVSMGDSRYKLAVEELEQMEYTMTPDLITFIDSGGSSPNPNRSTRS</sequence>
<protein>
    <recommendedName>
        <fullName evidence="6">Pentatricopeptide repeat-containing protein-mitochondrial domain-containing protein</fullName>
    </recommendedName>
</protein>
<dbReference type="NCBIfam" id="TIGR00756">
    <property type="entry name" value="PPR"/>
    <property type="match status" value="1"/>
</dbReference>